<name>A0A7D9HCE8_PARCT</name>
<protein>
    <submittedName>
        <fullName evidence="1">Uncharacterized protein</fullName>
    </submittedName>
</protein>
<organism evidence="1 2">
    <name type="scientific">Paramuricea clavata</name>
    <name type="common">Red gorgonian</name>
    <name type="synonym">Violescent sea-whip</name>
    <dbReference type="NCBI Taxonomy" id="317549"/>
    <lineage>
        <taxon>Eukaryota</taxon>
        <taxon>Metazoa</taxon>
        <taxon>Cnidaria</taxon>
        <taxon>Anthozoa</taxon>
        <taxon>Octocorallia</taxon>
        <taxon>Malacalcyonacea</taxon>
        <taxon>Plexauridae</taxon>
        <taxon>Paramuricea</taxon>
    </lineage>
</organism>
<comment type="caution">
    <text evidence="1">The sequence shown here is derived from an EMBL/GenBank/DDBJ whole genome shotgun (WGS) entry which is preliminary data.</text>
</comment>
<accession>A0A7D9HCE8</accession>
<dbReference type="AlphaFoldDB" id="A0A7D9HCE8"/>
<evidence type="ECO:0000313" key="1">
    <source>
        <dbReference type="EMBL" id="CAB3978472.1"/>
    </source>
</evidence>
<proteinExistence type="predicted"/>
<keyword evidence="2" id="KW-1185">Reference proteome</keyword>
<reference evidence="1" key="1">
    <citation type="submission" date="2020-04" db="EMBL/GenBank/DDBJ databases">
        <authorList>
            <person name="Alioto T."/>
            <person name="Alioto T."/>
            <person name="Gomez Garrido J."/>
        </authorList>
    </citation>
    <scope>NUCLEOTIDE SEQUENCE</scope>
    <source>
        <strain evidence="1">A484AB</strain>
    </source>
</reference>
<evidence type="ECO:0000313" key="2">
    <source>
        <dbReference type="Proteomes" id="UP001152795"/>
    </source>
</evidence>
<dbReference type="OrthoDB" id="10064694at2759"/>
<dbReference type="Proteomes" id="UP001152795">
    <property type="component" value="Unassembled WGS sequence"/>
</dbReference>
<gene>
    <name evidence="1" type="ORF">PACLA_8A046295</name>
</gene>
<dbReference type="EMBL" id="CACRXK020000115">
    <property type="protein sequence ID" value="CAB3978472.1"/>
    <property type="molecule type" value="Genomic_DNA"/>
</dbReference>
<sequence length="791" mass="90120">MSKQLTLSGISFKPKPYFKNASTLYEKFINKNWSKRHYCFKTKQEFIKNALHEWDKIRHNENAVNEYLAQSESTKNTSKPFFQKLSCKADSQHKEDTILPSIHHPVKKKSESTDLLENAPTNIESRENYLKSHELKMVKKFLDEIGSQSSEFLAPDVLADESFMKFLTSLMYSWNTFFTLRSSYKDMGKYIRKSALNFMLEAIEVGVQNFKADIKTVVDIKCLSGMSATLLSQSYLKRAEALKNIILSGSKLNMLISDKSLLNSLTRRIKQQEQNKNSFTMLTTRLPSELVSCFCVNSSTLSWDEVFAKFVEDENSRTEKTLQGSTRDQITIATYLSENLVVSSEELGLKSEAEKLQTVDSKEDEKEDGKGDDKRAESNNRENKEKTCEYREQPSLVTKFPDIIDKTTEFIKQHGFAAQHRRRTSTGYSSGVTIAQIREHLMKEIPGLKEHGISSSTIRRLFKAPFRSRVSSARYKNYINVRVGTKSNSYREHHPDAHYLFARNKARREFATLFSDHVTMISTDDMAKIKVGAPAVSRYHQIQRFFPTGDSPNYSDHDFPVPNYLLSVSGYMVLQETEVENNDDVSETAQNFSNASTYDYTPGTTVLTQTENSVLEKFNIFMDESVNDLYEIIISQARTQLNVKTTKEEILDVLKEEKGIQVEYPDSRALLEAIVFGISSLFQTRMVLINVTDNTSVDIVSDNCNNEEAPIYICMKNEPLAFTLPVFCKESVQKFESLPINPGSLTYDNLGRLHLNTPYSGPAHVYICSSKYNGTVASHITDIHGIICGDD</sequence>